<dbReference type="AlphaFoldDB" id="A0A116KG54"/>
<accession>A0A116KG54</accession>
<dbReference type="NCBIfam" id="TIGR04141">
    <property type="entry name" value="TIGR04141 family sporadically distributed protein"/>
    <property type="match status" value="1"/>
</dbReference>
<proteinExistence type="predicted"/>
<evidence type="ECO:0000259" key="1">
    <source>
        <dbReference type="Pfam" id="PF03962"/>
    </source>
</evidence>
<organism evidence="2 3">
    <name type="scientific">Streptococcus suis</name>
    <dbReference type="NCBI Taxonomy" id="1307"/>
    <lineage>
        <taxon>Bacteria</taxon>
        <taxon>Bacillati</taxon>
        <taxon>Bacillota</taxon>
        <taxon>Bacilli</taxon>
        <taxon>Lactobacillales</taxon>
        <taxon>Streptococcaceae</taxon>
        <taxon>Streptococcus</taxon>
    </lineage>
</organism>
<name>A0A116KG54_STRSU</name>
<sequence length="600" mass="69315">MSNFQKYNIVLHNKESFEECLKDEFQDKKDYFIVDTTEGAGIEEGRIYIANTTDSPVEWIEELNKFTTSTISEEDYKNKSNKALLMLKYQKKIFSILYGYGRTMLKSSSIVKNFGLKTAINLISENNIKSINTLNISADYIDTQRQSFNYVSQNFLDIKTDSEIIKSISGKASSNTSFNNIHGSDALQISVKANTAVSKVLKEILNFYQGEQYKEKGFEWIDFIQPVKEDSVKLALDKQLIVNIREKNIEKISIGSNKLIDLSVVDGYFISGMKIRANYNNFYDDIPTELFLEYLEPMIENEIAFKLNNSSLYFWNNKTGKSEKIDKVYNCLLFETEYEDERYFLNNGEWFKIESDYYTSILQKIYGIPRSTIEPIACEINWNEAKYNEEFAKTKPSDYQSFDKQNYQAPSWGKSKIEPADIITRDRKFIHVKKGGSSSSLSHLFAQGLVSAQLLKNDNDYIKHIEKKVQAKFGTSFIENNEIEVVFGVIDKRYKEKFDKFLPVFSMINLSQVYDNILNLGYKCSILPIELKISKNRSQNEIAIIDILNSGEWYTIKAIGDKVSLKMSKETIRKIVNKLVTDGEIECEKIGRENSYRKIG</sequence>
<dbReference type="InterPro" id="IPR026487">
    <property type="entry name" value="CHP04141"/>
</dbReference>
<dbReference type="InterPro" id="IPR040453">
    <property type="entry name" value="Mnd1_HTH"/>
</dbReference>
<dbReference type="Pfam" id="PF03962">
    <property type="entry name" value="Mnd1"/>
    <property type="match status" value="1"/>
</dbReference>
<feature type="domain" description="Mnd1 HTH" evidence="1">
    <location>
        <begin position="550"/>
        <end position="596"/>
    </location>
</feature>
<dbReference type="EMBL" id="FIFW01000004">
    <property type="protein sequence ID" value="CYU35610.1"/>
    <property type="molecule type" value="Genomic_DNA"/>
</dbReference>
<dbReference type="Proteomes" id="UP000073434">
    <property type="component" value="Unassembled WGS sequence"/>
</dbReference>
<dbReference type="RefSeq" id="WP_079395060.1">
    <property type="nucleotide sequence ID" value="NZ_CEEW01000042.1"/>
</dbReference>
<dbReference type="Pfam" id="PF19614">
    <property type="entry name" value="DUF6119"/>
    <property type="match status" value="1"/>
</dbReference>
<protein>
    <submittedName>
        <fullName evidence="2">Sporadically distributed protein</fullName>
    </submittedName>
</protein>
<reference evidence="2 3" key="1">
    <citation type="submission" date="2016-02" db="EMBL/GenBank/DDBJ databases">
        <authorList>
            <consortium name="Pathogen Informatics"/>
        </authorList>
    </citation>
    <scope>NUCLEOTIDE SEQUENCE [LARGE SCALE GENOMIC DNA]</scope>
    <source>
        <strain evidence="2 3">LSS23</strain>
    </source>
</reference>
<gene>
    <name evidence="2" type="ORF">ERS132385_00619</name>
</gene>
<evidence type="ECO:0000313" key="3">
    <source>
        <dbReference type="Proteomes" id="UP000073434"/>
    </source>
</evidence>
<evidence type="ECO:0000313" key="2">
    <source>
        <dbReference type="EMBL" id="CYU35610.1"/>
    </source>
</evidence>